<proteinExistence type="predicted"/>
<accession>A0A0D2NVB0</accession>
<dbReference type="AlphaFoldDB" id="A0A0D2NVB0"/>
<keyword evidence="2" id="KW-1185">Reference proteome</keyword>
<evidence type="ECO:0000313" key="2">
    <source>
        <dbReference type="Proteomes" id="UP000054270"/>
    </source>
</evidence>
<protein>
    <submittedName>
        <fullName evidence="1">Uncharacterized protein</fullName>
    </submittedName>
</protein>
<sequence length="228" mass="24678">MPHSCRVYAAGAKADAMRSETSAACGFWAGGRFLEDGWTVVYAGVVLCLEADRRGCKCQVYAAGVQADATRNKTSAACGVCAGRYLGDGWARPQEGGRYTAASLRVPGQIDAGLRTSKPIAYVCALLRGASVRRSGCRSDVMRRPEARHACTGWARRVLGIAGSSAIEQNVVGFQARRQIEDGGECERKTWALAARKLQANFWVLKASAMREVHSWSNSEEAHVKLDY</sequence>
<dbReference type="Proteomes" id="UP000054270">
    <property type="component" value="Unassembled WGS sequence"/>
</dbReference>
<name>A0A0D2NVB0_HYPSF</name>
<evidence type="ECO:0000313" key="1">
    <source>
        <dbReference type="EMBL" id="KJA22729.1"/>
    </source>
</evidence>
<organism evidence="1 2">
    <name type="scientific">Hypholoma sublateritium (strain FD-334 SS-4)</name>
    <dbReference type="NCBI Taxonomy" id="945553"/>
    <lineage>
        <taxon>Eukaryota</taxon>
        <taxon>Fungi</taxon>
        <taxon>Dikarya</taxon>
        <taxon>Basidiomycota</taxon>
        <taxon>Agaricomycotina</taxon>
        <taxon>Agaricomycetes</taxon>
        <taxon>Agaricomycetidae</taxon>
        <taxon>Agaricales</taxon>
        <taxon>Agaricineae</taxon>
        <taxon>Strophariaceae</taxon>
        <taxon>Hypholoma</taxon>
    </lineage>
</organism>
<dbReference type="EMBL" id="KN817548">
    <property type="protein sequence ID" value="KJA22729.1"/>
    <property type="molecule type" value="Genomic_DNA"/>
</dbReference>
<gene>
    <name evidence="1" type="ORF">HYPSUDRAFT_54814</name>
</gene>
<reference evidence="2" key="1">
    <citation type="submission" date="2014-04" db="EMBL/GenBank/DDBJ databases">
        <title>Evolutionary Origins and Diversification of the Mycorrhizal Mutualists.</title>
        <authorList>
            <consortium name="DOE Joint Genome Institute"/>
            <consortium name="Mycorrhizal Genomics Consortium"/>
            <person name="Kohler A."/>
            <person name="Kuo A."/>
            <person name="Nagy L.G."/>
            <person name="Floudas D."/>
            <person name="Copeland A."/>
            <person name="Barry K.W."/>
            <person name="Cichocki N."/>
            <person name="Veneault-Fourrey C."/>
            <person name="LaButti K."/>
            <person name="Lindquist E.A."/>
            <person name="Lipzen A."/>
            <person name="Lundell T."/>
            <person name="Morin E."/>
            <person name="Murat C."/>
            <person name="Riley R."/>
            <person name="Ohm R."/>
            <person name="Sun H."/>
            <person name="Tunlid A."/>
            <person name="Henrissat B."/>
            <person name="Grigoriev I.V."/>
            <person name="Hibbett D.S."/>
            <person name="Martin F."/>
        </authorList>
    </citation>
    <scope>NUCLEOTIDE SEQUENCE [LARGE SCALE GENOMIC DNA]</scope>
    <source>
        <strain evidence="2">FD-334 SS-4</strain>
    </source>
</reference>